<comment type="caution">
    <text evidence="1">The sequence shown here is derived from an EMBL/GenBank/DDBJ whole genome shotgun (WGS) entry which is preliminary data.</text>
</comment>
<evidence type="ECO:0000313" key="2">
    <source>
        <dbReference type="Proteomes" id="UP001060085"/>
    </source>
</evidence>
<organism evidence="1 2">
    <name type="scientific">Catharanthus roseus</name>
    <name type="common">Madagascar periwinkle</name>
    <name type="synonym">Vinca rosea</name>
    <dbReference type="NCBI Taxonomy" id="4058"/>
    <lineage>
        <taxon>Eukaryota</taxon>
        <taxon>Viridiplantae</taxon>
        <taxon>Streptophyta</taxon>
        <taxon>Embryophyta</taxon>
        <taxon>Tracheophyta</taxon>
        <taxon>Spermatophyta</taxon>
        <taxon>Magnoliopsida</taxon>
        <taxon>eudicotyledons</taxon>
        <taxon>Gunneridae</taxon>
        <taxon>Pentapetalae</taxon>
        <taxon>asterids</taxon>
        <taxon>lamiids</taxon>
        <taxon>Gentianales</taxon>
        <taxon>Apocynaceae</taxon>
        <taxon>Rauvolfioideae</taxon>
        <taxon>Vinceae</taxon>
        <taxon>Catharanthinae</taxon>
        <taxon>Catharanthus</taxon>
    </lineage>
</organism>
<keyword evidence="2" id="KW-1185">Reference proteome</keyword>
<proteinExistence type="predicted"/>
<gene>
    <name evidence="1" type="ORF">M9H77_11795</name>
</gene>
<name>A0ACC0BFI5_CATRO</name>
<evidence type="ECO:0000313" key="1">
    <source>
        <dbReference type="EMBL" id="KAI5671431.1"/>
    </source>
</evidence>
<dbReference type="Proteomes" id="UP001060085">
    <property type="component" value="Linkage Group LG03"/>
</dbReference>
<reference evidence="2" key="1">
    <citation type="journal article" date="2023" name="Nat. Plants">
        <title>Single-cell RNA sequencing provides a high-resolution roadmap for understanding the multicellular compartmentation of specialized metabolism.</title>
        <authorList>
            <person name="Sun S."/>
            <person name="Shen X."/>
            <person name="Li Y."/>
            <person name="Li Y."/>
            <person name="Wang S."/>
            <person name="Li R."/>
            <person name="Zhang H."/>
            <person name="Shen G."/>
            <person name="Guo B."/>
            <person name="Wei J."/>
            <person name="Xu J."/>
            <person name="St-Pierre B."/>
            <person name="Chen S."/>
            <person name="Sun C."/>
        </authorList>
    </citation>
    <scope>NUCLEOTIDE SEQUENCE [LARGE SCALE GENOMIC DNA]</scope>
</reference>
<protein>
    <submittedName>
        <fullName evidence="1">Uncharacterized protein</fullName>
    </submittedName>
</protein>
<accession>A0ACC0BFI5</accession>
<sequence length="149" mass="17279">MLHKRDKELPTIISHVQGVRIVLERDRLVSILGIPNNRNTITMDSNRRGNFPSLYPRALTYFFGHTLVRKGADLVKSENEDYQSGHNNYRKDKRRKEWIPSCKEDRVSSSRPCEDDDETKSSDDEEDEDGAQNTISMDAFQAKMRTAFE</sequence>
<dbReference type="EMBL" id="CM044703">
    <property type="protein sequence ID" value="KAI5671431.1"/>
    <property type="molecule type" value="Genomic_DNA"/>
</dbReference>